<accession>A0AA88QPT9</accession>
<comment type="caution">
    <text evidence="1">The sequence shown here is derived from an EMBL/GenBank/DDBJ whole genome shotgun (WGS) entry which is preliminary data.</text>
</comment>
<evidence type="ECO:0000313" key="1">
    <source>
        <dbReference type="EMBL" id="KAK2969339.1"/>
    </source>
</evidence>
<evidence type="ECO:0000313" key="2">
    <source>
        <dbReference type="Proteomes" id="UP001187471"/>
    </source>
</evidence>
<organism evidence="1 2">
    <name type="scientific">Escallonia rubra</name>
    <dbReference type="NCBI Taxonomy" id="112253"/>
    <lineage>
        <taxon>Eukaryota</taxon>
        <taxon>Viridiplantae</taxon>
        <taxon>Streptophyta</taxon>
        <taxon>Embryophyta</taxon>
        <taxon>Tracheophyta</taxon>
        <taxon>Spermatophyta</taxon>
        <taxon>Magnoliopsida</taxon>
        <taxon>eudicotyledons</taxon>
        <taxon>Gunneridae</taxon>
        <taxon>Pentapetalae</taxon>
        <taxon>asterids</taxon>
        <taxon>campanulids</taxon>
        <taxon>Escalloniales</taxon>
        <taxon>Escalloniaceae</taxon>
        <taxon>Escallonia</taxon>
    </lineage>
</organism>
<sequence length="169" mass="17499">LTLASRATCLGDLCAVDTLGWEGEHGLAGEKTKVTGTLPPCKRSWTGYVKKDTAAQTNIYSTEISETELPAVYVAESAISPGNAGSYADGADNNASIVAGLALISIAASSFIILQLGKTPPSQILEISGPSLSCYISKFKPPEVVQASVPVETETSTSAPTTKLCGRSF</sequence>
<dbReference type="GO" id="GO:0009535">
    <property type="term" value="C:chloroplast thylakoid membrane"/>
    <property type="evidence" value="ECO:0007669"/>
    <property type="project" value="InterPro"/>
</dbReference>
<dbReference type="PANTHER" id="PTHR35753:SF2">
    <property type="entry name" value="PROTEIN MAINTENANCE OF PSII UNDER HIGH LIGHT 1"/>
    <property type="match status" value="1"/>
</dbReference>
<dbReference type="EMBL" id="JAVXUO010002826">
    <property type="protein sequence ID" value="KAK2969339.1"/>
    <property type="molecule type" value="Genomic_DNA"/>
</dbReference>
<dbReference type="PANTHER" id="PTHR35753">
    <property type="entry name" value="PROTEIN MAINTENANCE OF PSII UNDER HIGH LIGHT 1"/>
    <property type="match status" value="1"/>
</dbReference>
<dbReference type="GO" id="GO:0061635">
    <property type="term" value="P:regulation of protein complex stability"/>
    <property type="evidence" value="ECO:0007669"/>
    <property type="project" value="InterPro"/>
</dbReference>
<gene>
    <name evidence="1" type="ORF">RJ640_015228</name>
</gene>
<reference evidence="1" key="1">
    <citation type="submission" date="2022-12" db="EMBL/GenBank/DDBJ databases">
        <title>Draft genome assemblies for two species of Escallonia (Escalloniales).</title>
        <authorList>
            <person name="Chanderbali A."/>
            <person name="Dervinis C."/>
            <person name="Anghel I."/>
            <person name="Soltis D."/>
            <person name="Soltis P."/>
            <person name="Zapata F."/>
        </authorList>
    </citation>
    <scope>NUCLEOTIDE SEQUENCE</scope>
    <source>
        <strain evidence="1">UCBG92.1500</strain>
        <tissue evidence="1">Leaf</tissue>
    </source>
</reference>
<feature type="non-terminal residue" evidence="1">
    <location>
        <position position="1"/>
    </location>
</feature>
<dbReference type="AlphaFoldDB" id="A0AA88QPT9"/>
<keyword evidence="2" id="KW-1185">Reference proteome</keyword>
<dbReference type="InterPro" id="IPR038936">
    <property type="entry name" value="MPH1"/>
</dbReference>
<proteinExistence type="predicted"/>
<dbReference type="Proteomes" id="UP001187471">
    <property type="component" value="Unassembled WGS sequence"/>
</dbReference>
<name>A0AA88QPT9_9ASTE</name>
<protein>
    <submittedName>
        <fullName evidence="1">Uncharacterized protein</fullName>
    </submittedName>
</protein>